<name>A0A432WW87_9GAMM</name>
<evidence type="ECO:0000313" key="3">
    <source>
        <dbReference type="EMBL" id="RUO38009.1"/>
    </source>
</evidence>
<proteinExistence type="predicted"/>
<comment type="caution">
    <text evidence="3">The sequence shown here is derived from an EMBL/GenBank/DDBJ whole genome shotgun (WGS) entry which is preliminary data.</text>
</comment>
<dbReference type="EMBL" id="PIPQ01000009">
    <property type="protein sequence ID" value="RUO38009.1"/>
    <property type="molecule type" value="Genomic_DNA"/>
</dbReference>
<dbReference type="Proteomes" id="UP000286976">
    <property type="component" value="Unassembled WGS sequence"/>
</dbReference>
<dbReference type="InterPro" id="IPR025330">
    <property type="entry name" value="DUF4236"/>
</dbReference>
<reference evidence="3 4" key="1">
    <citation type="journal article" date="2011" name="Front. Microbiol.">
        <title>Genomic signatures of strain selection and enhancement in Bacillus atrophaeus var. globigii, a historical biowarfare simulant.</title>
        <authorList>
            <person name="Gibbons H.S."/>
            <person name="Broomall S.M."/>
            <person name="McNew L.A."/>
            <person name="Daligault H."/>
            <person name="Chapman C."/>
            <person name="Bruce D."/>
            <person name="Karavis M."/>
            <person name="Krepps M."/>
            <person name="McGregor P.A."/>
            <person name="Hong C."/>
            <person name="Park K.H."/>
            <person name="Akmal A."/>
            <person name="Feldman A."/>
            <person name="Lin J.S."/>
            <person name="Chang W.E."/>
            <person name="Higgs B.W."/>
            <person name="Demirev P."/>
            <person name="Lindquist J."/>
            <person name="Liem A."/>
            <person name="Fochler E."/>
            <person name="Read T.D."/>
            <person name="Tapia R."/>
            <person name="Johnson S."/>
            <person name="Bishop-Lilly K.A."/>
            <person name="Detter C."/>
            <person name="Han C."/>
            <person name="Sozhamannan S."/>
            <person name="Rosenzweig C.N."/>
            <person name="Skowronski E.W."/>
        </authorList>
    </citation>
    <scope>NUCLEOTIDE SEQUENCE [LARGE SCALE GENOMIC DNA]</scope>
    <source>
        <strain evidence="3 4">AIT1</strain>
    </source>
</reference>
<accession>A0A432WW87</accession>
<feature type="domain" description="DUF4236" evidence="2">
    <location>
        <begin position="33"/>
        <end position="86"/>
    </location>
</feature>
<gene>
    <name evidence="3" type="ORF">CWE15_10855</name>
</gene>
<dbReference type="Pfam" id="PF14020">
    <property type="entry name" value="DUF4236"/>
    <property type="match status" value="1"/>
</dbReference>
<organism evidence="3 4">
    <name type="scientific">Aliidiomarina taiwanensis</name>
    <dbReference type="NCBI Taxonomy" id="946228"/>
    <lineage>
        <taxon>Bacteria</taxon>
        <taxon>Pseudomonadati</taxon>
        <taxon>Pseudomonadota</taxon>
        <taxon>Gammaproteobacteria</taxon>
        <taxon>Alteromonadales</taxon>
        <taxon>Idiomarinaceae</taxon>
        <taxon>Aliidiomarina</taxon>
    </lineage>
</organism>
<keyword evidence="1" id="KW-0175">Coiled coil</keyword>
<evidence type="ECO:0000256" key="1">
    <source>
        <dbReference type="SAM" id="Coils"/>
    </source>
</evidence>
<evidence type="ECO:0000259" key="2">
    <source>
        <dbReference type="Pfam" id="PF14020"/>
    </source>
</evidence>
<dbReference type="AlphaFoldDB" id="A0A432WW87"/>
<protein>
    <recommendedName>
        <fullName evidence="2">DUF4236 domain-containing protein</fullName>
    </recommendedName>
</protein>
<keyword evidence="4" id="KW-1185">Reference proteome</keyword>
<sequence length="455" mass="51605">MRFHFWLSALKLLQLGLVVSFQTIHNKELVMAFRFHRRITLFPGVRLNLGKTGVSVSAGVRGATVTAGKRGVHGNVGLPGTGLSYRKRLDKPVRVRSSHGSGRTNNGATTEQLTLSLDERGQLLVHSQTGEPVDTSVRRALWQHYAGEITDFLHAECERINNDTEALLHIHADTPPLATPSPSYQTQAYRVAPPSLPALPDLPEAPMPPRRYFWLKLFPGVMAKRERDFEQAYQHWQQALQAITEQRAALEHTFQQALEGWQANKQQHQQQQKQAAERFHHQLRHCPDTMTEQLEQALAALSWPRQTHISFELTQQAEHFHLNLDVDLPTGAAFPKQSANLSKTGRRLLMKDKSARQQRMEYARHVHGVVFKIAGVSFVTLPNLHNLTIAAYTQRLNEATGFTEDTYLLEVDVTREQWQQLNLTDARKIDPIAALELFSLNRNMTKTGIFKPIKC</sequence>
<evidence type="ECO:0000313" key="4">
    <source>
        <dbReference type="Proteomes" id="UP000286976"/>
    </source>
</evidence>
<feature type="coiled-coil region" evidence="1">
    <location>
        <begin position="233"/>
        <end position="278"/>
    </location>
</feature>